<dbReference type="WBParaSite" id="PDA_v2.g3429.t1">
    <property type="protein sequence ID" value="PDA_v2.g3429.t1"/>
    <property type="gene ID" value="PDA_v2.g3429"/>
</dbReference>
<proteinExistence type="predicted"/>
<dbReference type="AlphaFoldDB" id="A0A914QWI2"/>
<dbReference type="Proteomes" id="UP000887578">
    <property type="component" value="Unplaced"/>
</dbReference>
<protein>
    <submittedName>
        <fullName evidence="3">Uncharacterized protein</fullName>
    </submittedName>
</protein>
<accession>A0A914QWI2</accession>
<evidence type="ECO:0000313" key="3">
    <source>
        <dbReference type="WBParaSite" id="PDA_v2.g3429.t1"/>
    </source>
</evidence>
<evidence type="ECO:0000313" key="2">
    <source>
        <dbReference type="Proteomes" id="UP000887578"/>
    </source>
</evidence>
<organism evidence="2 3">
    <name type="scientific">Panagrolaimus davidi</name>
    <dbReference type="NCBI Taxonomy" id="227884"/>
    <lineage>
        <taxon>Eukaryota</taxon>
        <taxon>Metazoa</taxon>
        <taxon>Ecdysozoa</taxon>
        <taxon>Nematoda</taxon>
        <taxon>Chromadorea</taxon>
        <taxon>Rhabditida</taxon>
        <taxon>Tylenchina</taxon>
        <taxon>Panagrolaimomorpha</taxon>
        <taxon>Panagrolaimoidea</taxon>
        <taxon>Panagrolaimidae</taxon>
        <taxon>Panagrolaimus</taxon>
    </lineage>
</organism>
<feature type="region of interest" description="Disordered" evidence="1">
    <location>
        <begin position="1"/>
        <end position="22"/>
    </location>
</feature>
<feature type="compositionally biased region" description="Polar residues" evidence="1">
    <location>
        <begin position="1"/>
        <end position="13"/>
    </location>
</feature>
<keyword evidence="2" id="KW-1185">Reference proteome</keyword>
<sequence>MNPNIVLTSQPQKRANGDNVNAEAGIPSKRRVVDKDPLCSIDAILHQKEQDMKREMENKFNEKFYKMANDIQGLKHEIEALKLLLQKTPSVAAVVDNNNNKARPTWIVPEQICNEIYFRSEKQIVQFIVEFLPILCDFYDLYWHSVPSKKWKELEAVINHFWKSLPINFNLGDEVRKERLKQRFLKSEEMKKQLYEHEALIISINGEMYGCRWSTSRNKFIPKKEEFIVNERCIWQHPRQLENDPLFLAVSRKERLLYAISVHSGETTSLKISI</sequence>
<reference evidence="3" key="1">
    <citation type="submission" date="2022-11" db="UniProtKB">
        <authorList>
            <consortium name="WormBaseParasite"/>
        </authorList>
    </citation>
    <scope>IDENTIFICATION</scope>
</reference>
<name>A0A914QWI2_9BILA</name>
<evidence type="ECO:0000256" key="1">
    <source>
        <dbReference type="SAM" id="MobiDB-lite"/>
    </source>
</evidence>